<dbReference type="RefSeq" id="WP_377060692.1">
    <property type="nucleotide sequence ID" value="NZ_JBHSJJ010000001.1"/>
</dbReference>
<organism evidence="4 5">
    <name type="scientific">Negadavirga shengliensis</name>
    <dbReference type="NCBI Taxonomy" id="1389218"/>
    <lineage>
        <taxon>Bacteria</taxon>
        <taxon>Pseudomonadati</taxon>
        <taxon>Bacteroidota</taxon>
        <taxon>Cytophagia</taxon>
        <taxon>Cytophagales</taxon>
        <taxon>Cyclobacteriaceae</taxon>
        <taxon>Negadavirga</taxon>
    </lineage>
</organism>
<accession>A0ABV9SVD6</accession>
<gene>
    <name evidence="4" type="ORF">ACFPFU_01230</name>
</gene>
<sequence>MGYEITAVVKMTVFGGDYDKTIFLSCSLIAIVGMQISVFVPEYGVIEAVTPPFRTFHTANEFLTTFGKKPIFKVEYVGLKEYVPANNGEYMIKTNRLLKDVTETDLLIIPPTFGETAKGIQANAEAIPYFKKLYQKGSSLASLCIGAFLLAETGLLNGKKCSTHWAYISEFKERFPEVEVEDGAIITEHDNIYSSGGANSLWNLILYLVEKFADRETTVMISKYFALDIGRDSQSQFTIFKGQRNHGDDDIQKVQDYIEKHYCDKITIDTLANLINSGRRTFERRFKEATNNTAIEYIQRVRIEAAKTFFEASRKNVTEIMFDVGYTDTKAFRDIFKKITGLTPIEYRNKFAKVVNEV</sequence>
<dbReference type="InterPro" id="IPR002818">
    <property type="entry name" value="DJ-1/PfpI"/>
</dbReference>
<name>A0ABV9SVD6_9BACT</name>
<evidence type="ECO:0000313" key="5">
    <source>
        <dbReference type="Proteomes" id="UP001595818"/>
    </source>
</evidence>
<dbReference type="Pfam" id="PF12833">
    <property type="entry name" value="HTH_18"/>
    <property type="match status" value="1"/>
</dbReference>
<dbReference type="PROSITE" id="PS01124">
    <property type="entry name" value="HTH_ARAC_FAMILY_2"/>
    <property type="match status" value="1"/>
</dbReference>
<dbReference type="InterPro" id="IPR029062">
    <property type="entry name" value="Class_I_gatase-like"/>
</dbReference>
<evidence type="ECO:0000256" key="2">
    <source>
        <dbReference type="ARBA" id="ARBA00023163"/>
    </source>
</evidence>
<dbReference type="Pfam" id="PF01965">
    <property type="entry name" value="DJ-1_PfpI"/>
    <property type="match status" value="1"/>
</dbReference>
<dbReference type="PANTHER" id="PTHR43130">
    <property type="entry name" value="ARAC-FAMILY TRANSCRIPTIONAL REGULATOR"/>
    <property type="match status" value="1"/>
</dbReference>
<dbReference type="PANTHER" id="PTHR43130:SF11">
    <property type="entry name" value="TRANSCRIPTIONAL REGULATORY PROTEIN"/>
    <property type="match status" value="1"/>
</dbReference>
<evidence type="ECO:0000313" key="4">
    <source>
        <dbReference type="EMBL" id="MFC4870288.1"/>
    </source>
</evidence>
<evidence type="ECO:0000256" key="1">
    <source>
        <dbReference type="ARBA" id="ARBA00023015"/>
    </source>
</evidence>
<protein>
    <submittedName>
        <fullName evidence="4">GlxA family transcriptional regulator</fullName>
    </submittedName>
</protein>
<dbReference type="InterPro" id="IPR052158">
    <property type="entry name" value="INH-QAR"/>
</dbReference>
<dbReference type="Proteomes" id="UP001595818">
    <property type="component" value="Unassembled WGS sequence"/>
</dbReference>
<keyword evidence="1" id="KW-0805">Transcription regulation</keyword>
<dbReference type="SUPFAM" id="SSF52317">
    <property type="entry name" value="Class I glutamine amidotransferase-like"/>
    <property type="match status" value="1"/>
</dbReference>
<keyword evidence="5" id="KW-1185">Reference proteome</keyword>
<keyword evidence="2" id="KW-0804">Transcription</keyword>
<feature type="domain" description="HTH araC/xylS-type" evidence="3">
    <location>
        <begin position="252"/>
        <end position="350"/>
    </location>
</feature>
<dbReference type="InterPro" id="IPR018060">
    <property type="entry name" value="HTH_AraC"/>
</dbReference>
<reference evidence="5" key="1">
    <citation type="journal article" date="2019" name="Int. J. Syst. Evol. Microbiol.">
        <title>The Global Catalogue of Microorganisms (GCM) 10K type strain sequencing project: providing services to taxonomists for standard genome sequencing and annotation.</title>
        <authorList>
            <consortium name="The Broad Institute Genomics Platform"/>
            <consortium name="The Broad Institute Genome Sequencing Center for Infectious Disease"/>
            <person name="Wu L."/>
            <person name="Ma J."/>
        </authorList>
    </citation>
    <scope>NUCLEOTIDE SEQUENCE [LARGE SCALE GENOMIC DNA]</scope>
    <source>
        <strain evidence="5">CGMCC 4.7466</strain>
    </source>
</reference>
<proteinExistence type="predicted"/>
<dbReference type="SUPFAM" id="SSF46689">
    <property type="entry name" value="Homeodomain-like"/>
    <property type="match status" value="2"/>
</dbReference>
<dbReference type="Gene3D" id="3.40.50.880">
    <property type="match status" value="1"/>
</dbReference>
<dbReference type="Gene3D" id="1.10.10.60">
    <property type="entry name" value="Homeodomain-like"/>
    <property type="match status" value="2"/>
</dbReference>
<dbReference type="EMBL" id="JBHSJJ010000001">
    <property type="protein sequence ID" value="MFC4870288.1"/>
    <property type="molecule type" value="Genomic_DNA"/>
</dbReference>
<dbReference type="InterPro" id="IPR009057">
    <property type="entry name" value="Homeodomain-like_sf"/>
</dbReference>
<comment type="caution">
    <text evidence="4">The sequence shown here is derived from an EMBL/GenBank/DDBJ whole genome shotgun (WGS) entry which is preliminary data.</text>
</comment>
<evidence type="ECO:0000259" key="3">
    <source>
        <dbReference type="PROSITE" id="PS01124"/>
    </source>
</evidence>
<dbReference type="SMART" id="SM00342">
    <property type="entry name" value="HTH_ARAC"/>
    <property type="match status" value="1"/>
</dbReference>